<sequence>MTGRQLARYLGVTPGFVHHLETGRRSLSARLAPRLVALSRLLPPPLGQGPPVAPEPDFYDPLAPLPLPEQLLGSTAPTAAVAPDALHQRVRDTRLLLLVLGQRLARQQQQAAAMARRRRGLTQLRASAAPADAAEAAHYTKWLAGLTLDLELDEPEPAATTTTRWLLAARVAGLRAEVAALKANQIL</sequence>
<dbReference type="InterPro" id="IPR010982">
    <property type="entry name" value="Lambda_DNA-bd_dom_sf"/>
</dbReference>
<keyword evidence="2" id="KW-1185">Reference proteome</keyword>
<reference evidence="1 2" key="1">
    <citation type="submission" date="2019-01" db="EMBL/GenBank/DDBJ databases">
        <title>Hymenobacter humicola sp. nov., isolated from soils in Antarctica.</title>
        <authorList>
            <person name="Sedlacek I."/>
            <person name="Holochova P."/>
            <person name="Kralova S."/>
            <person name="Pantucek R."/>
            <person name="Stankova E."/>
            <person name="Vrbovska V."/>
            <person name="Kristofova L."/>
            <person name="Svec P."/>
            <person name="Busse H.-J."/>
        </authorList>
    </citation>
    <scope>NUCLEOTIDE SEQUENCE [LARGE SCALE GENOMIC DNA]</scope>
    <source>
        <strain evidence="1 2">CCM 8852</strain>
    </source>
</reference>
<dbReference type="InterPro" id="IPR001387">
    <property type="entry name" value="Cro/C1-type_HTH"/>
</dbReference>
<evidence type="ECO:0000313" key="2">
    <source>
        <dbReference type="Proteomes" id="UP000284250"/>
    </source>
</evidence>
<dbReference type="AlphaFoldDB" id="A0A418QT21"/>
<organism evidence="1 2">
    <name type="scientific">Hymenobacter rubripertinctus</name>
    <dbReference type="NCBI Taxonomy" id="2029981"/>
    <lineage>
        <taxon>Bacteria</taxon>
        <taxon>Pseudomonadati</taxon>
        <taxon>Bacteroidota</taxon>
        <taxon>Cytophagia</taxon>
        <taxon>Cytophagales</taxon>
        <taxon>Hymenobacteraceae</taxon>
        <taxon>Hymenobacter</taxon>
    </lineage>
</organism>
<dbReference type="Proteomes" id="UP000284250">
    <property type="component" value="Unassembled WGS sequence"/>
</dbReference>
<accession>A0A418QT21</accession>
<protein>
    <submittedName>
        <fullName evidence="1">XRE family transcriptional regulator</fullName>
    </submittedName>
</protein>
<evidence type="ECO:0000313" key="1">
    <source>
        <dbReference type="EMBL" id="RIY08274.1"/>
    </source>
</evidence>
<dbReference type="GO" id="GO:0003677">
    <property type="term" value="F:DNA binding"/>
    <property type="evidence" value="ECO:0007669"/>
    <property type="project" value="InterPro"/>
</dbReference>
<proteinExistence type="predicted"/>
<comment type="caution">
    <text evidence="1">The sequence shown here is derived from an EMBL/GenBank/DDBJ whole genome shotgun (WGS) entry which is preliminary data.</text>
</comment>
<gene>
    <name evidence="1" type="ORF">D0T11_14620</name>
</gene>
<dbReference type="EMBL" id="QYCN01000023">
    <property type="protein sequence ID" value="RIY08274.1"/>
    <property type="molecule type" value="Genomic_DNA"/>
</dbReference>
<dbReference type="SUPFAM" id="SSF47413">
    <property type="entry name" value="lambda repressor-like DNA-binding domains"/>
    <property type="match status" value="1"/>
</dbReference>
<name>A0A418QT21_9BACT</name>
<dbReference type="CDD" id="cd00093">
    <property type="entry name" value="HTH_XRE"/>
    <property type="match status" value="1"/>
</dbReference>